<dbReference type="Proteomes" id="UP001620408">
    <property type="component" value="Unassembled WGS sequence"/>
</dbReference>
<protein>
    <recommendedName>
        <fullName evidence="3">beta-lactamase</fullName>
        <ecNumber evidence="3">3.5.2.6</ecNumber>
    </recommendedName>
</protein>
<evidence type="ECO:0000256" key="1">
    <source>
        <dbReference type="ARBA" id="ARBA00001526"/>
    </source>
</evidence>
<dbReference type="Gene3D" id="3.40.710.10">
    <property type="entry name" value="DD-peptidase/beta-lactamase superfamily"/>
    <property type="match status" value="1"/>
</dbReference>
<dbReference type="RefSeq" id="WP_379984835.1">
    <property type="nucleotide sequence ID" value="NZ_JADIKD010000006.1"/>
</dbReference>
<comment type="catalytic activity">
    <reaction evidence="1">
        <text>a beta-lactam + H2O = a substituted beta-amino acid</text>
        <dbReference type="Rhea" id="RHEA:20401"/>
        <dbReference type="ChEBI" id="CHEBI:15377"/>
        <dbReference type="ChEBI" id="CHEBI:35627"/>
        <dbReference type="ChEBI" id="CHEBI:140347"/>
        <dbReference type="EC" id="3.5.2.6"/>
    </reaction>
</comment>
<evidence type="ECO:0000313" key="9">
    <source>
        <dbReference type="EMBL" id="MFK2916179.1"/>
    </source>
</evidence>
<name>A0ABW8JZV2_9GAMM</name>
<gene>
    <name evidence="9" type="primary">blaOXA</name>
    <name evidence="9" type="ORF">ISS97_02790</name>
</gene>
<evidence type="ECO:0000256" key="7">
    <source>
        <dbReference type="SAM" id="SignalP"/>
    </source>
</evidence>
<comment type="caution">
    <text evidence="9">The sequence shown here is derived from an EMBL/GenBank/DDBJ whole genome shotgun (WGS) entry which is preliminary data.</text>
</comment>
<dbReference type="PANTHER" id="PTHR30627">
    <property type="entry name" value="PEPTIDOGLYCAN D,D-TRANSPEPTIDASE"/>
    <property type="match status" value="1"/>
</dbReference>
<dbReference type="InterPro" id="IPR001460">
    <property type="entry name" value="PCN-bd_Tpept"/>
</dbReference>
<sequence>MKHFVWLYLLSFALIGLGRPVQAAPWQEHPEWRATFTKVGVPPGTMLVYDEKADAWHVLDAQRARHGYLPASTFKLFNALVALETGAVKDEYEVIRWDGKTRGPADSPITEWNRDNSLASGMRYSTLWFYQEVARRAGEQHMQAWIDKVGYGNRDISGGIDQFWLNGKLRISAEQQVDFLRRLADNKLPFSARAQETVRRISITESQPGYELHAKTGFGSDAAQNAAHDGLGWYVGWVEHDGRRWFFALNVDLPKFSDAPKRVALAKQLLTQLGALPPAS</sequence>
<dbReference type="EMBL" id="JADIKD010000006">
    <property type="protein sequence ID" value="MFK2916179.1"/>
    <property type="molecule type" value="Genomic_DNA"/>
</dbReference>
<comment type="similarity">
    <text evidence="2">Belongs to the class-D beta-lactamase family.</text>
</comment>
<dbReference type="Pfam" id="PF00905">
    <property type="entry name" value="Transpeptidase"/>
    <property type="match status" value="1"/>
</dbReference>
<proteinExistence type="inferred from homology"/>
<dbReference type="SUPFAM" id="SSF56601">
    <property type="entry name" value="beta-lactamase/transpeptidase-like"/>
    <property type="match status" value="1"/>
</dbReference>
<keyword evidence="6" id="KW-0046">Antibiotic resistance</keyword>
<dbReference type="EC" id="3.5.2.6" evidence="3"/>
<keyword evidence="10" id="KW-1185">Reference proteome</keyword>
<evidence type="ECO:0000256" key="2">
    <source>
        <dbReference type="ARBA" id="ARBA00007898"/>
    </source>
</evidence>
<accession>A0ABW8JZV2</accession>
<dbReference type="NCBIfam" id="NF012161">
    <property type="entry name" value="bla_class_D_main"/>
    <property type="match status" value="1"/>
</dbReference>
<reference evidence="9 10" key="1">
    <citation type="submission" date="2020-10" db="EMBL/GenBank/DDBJ databases">
        <title>Phylogeny of dyella-like bacteria.</title>
        <authorList>
            <person name="Fu J."/>
        </authorList>
    </citation>
    <scope>NUCLEOTIDE SEQUENCE [LARGE SCALE GENOMIC DNA]</scope>
    <source>
        <strain evidence="9 10">BB4</strain>
    </source>
</reference>
<keyword evidence="4 7" id="KW-0732">Signal</keyword>
<evidence type="ECO:0000256" key="3">
    <source>
        <dbReference type="ARBA" id="ARBA00012865"/>
    </source>
</evidence>
<feature type="signal peptide" evidence="7">
    <location>
        <begin position="1"/>
        <end position="23"/>
    </location>
</feature>
<evidence type="ECO:0000256" key="5">
    <source>
        <dbReference type="ARBA" id="ARBA00022801"/>
    </source>
</evidence>
<evidence type="ECO:0000259" key="8">
    <source>
        <dbReference type="Pfam" id="PF00905"/>
    </source>
</evidence>
<dbReference type="PANTHER" id="PTHR30627:SF6">
    <property type="entry name" value="BETA-LACTAMASE YBXI-RELATED"/>
    <property type="match status" value="1"/>
</dbReference>
<evidence type="ECO:0000256" key="4">
    <source>
        <dbReference type="ARBA" id="ARBA00022729"/>
    </source>
</evidence>
<organism evidence="9 10">
    <name type="scientific">Dyella koreensis</name>
    <dbReference type="NCBI Taxonomy" id="311235"/>
    <lineage>
        <taxon>Bacteria</taxon>
        <taxon>Pseudomonadati</taxon>
        <taxon>Pseudomonadota</taxon>
        <taxon>Gammaproteobacteria</taxon>
        <taxon>Lysobacterales</taxon>
        <taxon>Rhodanobacteraceae</taxon>
        <taxon>Dyella</taxon>
    </lineage>
</organism>
<feature type="domain" description="Penicillin-binding protein transpeptidase" evidence="8">
    <location>
        <begin position="64"/>
        <end position="270"/>
    </location>
</feature>
<evidence type="ECO:0000256" key="6">
    <source>
        <dbReference type="ARBA" id="ARBA00023251"/>
    </source>
</evidence>
<evidence type="ECO:0000313" key="10">
    <source>
        <dbReference type="Proteomes" id="UP001620408"/>
    </source>
</evidence>
<keyword evidence="5" id="KW-0378">Hydrolase</keyword>
<dbReference type="InterPro" id="IPR050515">
    <property type="entry name" value="Beta-lactam/transpept"/>
</dbReference>
<feature type="chain" id="PRO_5046363309" description="beta-lactamase" evidence="7">
    <location>
        <begin position="24"/>
        <end position="280"/>
    </location>
</feature>
<dbReference type="InterPro" id="IPR012338">
    <property type="entry name" value="Beta-lactam/transpept-like"/>
</dbReference>